<dbReference type="Pfam" id="PF02954">
    <property type="entry name" value="HTH_8"/>
    <property type="match status" value="1"/>
</dbReference>
<dbReference type="GO" id="GO:0005524">
    <property type="term" value="F:ATP binding"/>
    <property type="evidence" value="ECO:0007669"/>
    <property type="project" value="UniProtKB-KW"/>
</dbReference>
<dbReference type="PROSITE" id="PS50110">
    <property type="entry name" value="RESPONSE_REGULATORY"/>
    <property type="match status" value="1"/>
</dbReference>
<dbReference type="PRINTS" id="PR01590">
    <property type="entry name" value="HTHFIS"/>
</dbReference>
<evidence type="ECO:0000256" key="6">
    <source>
        <dbReference type="ARBA" id="ARBA00023125"/>
    </source>
</evidence>
<evidence type="ECO:0000259" key="10">
    <source>
        <dbReference type="PROSITE" id="PS50045"/>
    </source>
</evidence>
<dbReference type="InterPro" id="IPR058031">
    <property type="entry name" value="AAA_lid_NorR"/>
</dbReference>
<protein>
    <submittedName>
        <fullName evidence="12">C4-dicarboxylate ABC transporter</fullName>
    </submittedName>
</protein>
<sequence length="448" mass="49312">MSLNSNILVIDDDREMRSSLRDLLTSGGFQVETISNAQQALDTLRQKQFDVILCDVRMPGMSGLEFQQLLKPISKVPIVLMSAHGDISMAVSAVQDGAYTFLEKPFDPRRLLGVLGNAAKLNQLTLNNDRLKERLSKLTGLDKILIGESEPIQRLRNDVFDLSHVDSNVLIIGETGTGKELAAHGLHDLGRRASEPFITLNCAALAPAQFEEALFGLSDGTPGYLDRADGGTLFLDELGAIPLPLQPKLLRVIETKEFTPVGSTETRKSDFRIISAANEKLDDAVESGAFRQDLFFRLNTVMITLPPLRARSDDISLLYTHFLNHFANSYEIDVPVSTAEDFSALMRHDWPGNVRELRNVCERRILMARRGGGSFASALSGAVDDDKTYPDTLREAVAAFEAQLIAKAIKSSDGKMDDAAQMLGIGRRTLNEKIVKLGLNKSDILEKT</sequence>
<dbReference type="CDD" id="cd00009">
    <property type="entry name" value="AAA"/>
    <property type="match status" value="1"/>
</dbReference>
<keyword evidence="7" id="KW-0010">Activator</keyword>
<dbReference type="InterPro" id="IPR002078">
    <property type="entry name" value="Sigma_54_int"/>
</dbReference>
<dbReference type="InterPro" id="IPR025944">
    <property type="entry name" value="Sigma_54_int_dom_CS"/>
</dbReference>
<dbReference type="GO" id="GO:0006355">
    <property type="term" value="P:regulation of DNA-templated transcription"/>
    <property type="evidence" value="ECO:0007669"/>
    <property type="project" value="InterPro"/>
</dbReference>
<evidence type="ECO:0000256" key="2">
    <source>
        <dbReference type="ARBA" id="ARBA00022741"/>
    </source>
</evidence>
<evidence type="ECO:0000256" key="5">
    <source>
        <dbReference type="ARBA" id="ARBA00023015"/>
    </source>
</evidence>
<feature type="domain" description="Sigma-54 factor interaction" evidence="10">
    <location>
        <begin position="145"/>
        <end position="366"/>
    </location>
</feature>
<dbReference type="SMART" id="SM00448">
    <property type="entry name" value="REC"/>
    <property type="match status" value="1"/>
</dbReference>
<evidence type="ECO:0000313" key="12">
    <source>
        <dbReference type="EMBL" id="KPB00803.1"/>
    </source>
</evidence>
<dbReference type="PROSITE" id="PS00676">
    <property type="entry name" value="SIGMA54_INTERACT_2"/>
    <property type="match status" value="1"/>
</dbReference>
<dbReference type="PRINTS" id="PR00819">
    <property type="entry name" value="CBXCFQXSUPER"/>
</dbReference>
<keyword evidence="6" id="KW-0238">DNA-binding</keyword>
<evidence type="ECO:0000259" key="11">
    <source>
        <dbReference type="PROSITE" id="PS50110"/>
    </source>
</evidence>
<dbReference type="InterPro" id="IPR003593">
    <property type="entry name" value="AAA+_ATPase"/>
</dbReference>
<evidence type="ECO:0000313" key="13">
    <source>
        <dbReference type="Proteomes" id="UP000038011"/>
    </source>
</evidence>
<dbReference type="STRING" id="1514904.SU32_11330"/>
<gene>
    <name evidence="12" type="ORF">SU32_11330</name>
</gene>
<dbReference type="PANTHER" id="PTHR32071">
    <property type="entry name" value="TRANSCRIPTIONAL REGULATORY PROTEIN"/>
    <property type="match status" value="1"/>
</dbReference>
<keyword evidence="2" id="KW-0547">Nucleotide-binding</keyword>
<evidence type="ECO:0000256" key="3">
    <source>
        <dbReference type="ARBA" id="ARBA00022840"/>
    </source>
</evidence>
<keyword evidence="5" id="KW-0805">Transcription regulation</keyword>
<dbReference type="EMBL" id="JXMU01000016">
    <property type="protein sequence ID" value="KPB00803.1"/>
    <property type="molecule type" value="Genomic_DNA"/>
</dbReference>
<dbReference type="Proteomes" id="UP000038011">
    <property type="component" value="Unassembled WGS sequence"/>
</dbReference>
<name>A0A0M9GLV3_9HYPH</name>
<dbReference type="Gene3D" id="3.40.50.300">
    <property type="entry name" value="P-loop containing nucleotide triphosphate hydrolases"/>
    <property type="match status" value="1"/>
</dbReference>
<dbReference type="Pfam" id="PF00158">
    <property type="entry name" value="Sigma54_activat"/>
    <property type="match status" value="1"/>
</dbReference>
<keyword evidence="4" id="KW-0902">Two-component regulatory system</keyword>
<dbReference type="FunFam" id="3.40.50.300:FF:000006">
    <property type="entry name" value="DNA-binding transcriptional regulator NtrC"/>
    <property type="match status" value="1"/>
</dbReference>
<evidence type="ECO:0000256" key="7">
    <source>
        <dbReference type="ARBA" id="ARBA00023159"/>
    </source>
</evidence>
<dbReference type="SUPFAM" id="SSF46689">
    <property type="entry name" value="Homeodomain-like"/>
    <property type="match status" value="1"/>
</dbReference>
<dbReference type="RefSeq" id="WP_053999489.1">
    <property type="nucleotide sequence ID" value="NZ_JXMU01000016.1"/>
</dbReference>
<dbReference type="InterPro" id="IPR001789">
    <property type="entry name" value="Sig_transdc_resp-reg_receiver"/>
</dbReference>
<dbReference type="InterPro" id="IPR025943">
    <property type="entry name" value="Sigma_54_int_dom_ATP-bd_2"/>
</dbReference>
<dbReference type="GO" id="GO:0043565">
    <property type="term" value="F:sequence-specific DNA binding"/>
    <property type="evidence" value="ECO:0007669"/>
    <property type="project" value="InterPro"/>
</dbReference>
<reference evidence="12 13" key="1">
    <citation type="submission" date="2015-01" db="EMBL/GenBank/DDBJ databases">
        <title>Ahrensia donghaiensis sp. nov., a novel dimethylsulphoniopropionate-cleavage bacterium isolated from seawater and emended descriptions of the genus Ahrensia and Ahrensia kielensis.</title>
        <authorList>
            <person name="Liu J."/>
        </authorList>
    </citation>
    <scope>NUCLEOTIDE SEQUENCE [LARGE SCALE GENOMIC DNA]</scope>
    <source>
        <strain evidence="12 13">LZD062</strain>
    </source>
</reference>
<dbReference type="InterPro" id="IPR011006">
    <property type="entry name" value="CheY-like_superfamily"/>
</dbReference>
<dbReference type="PATRIC" id="fig|1514904.3.peg.1109"/>
<feature type="modified residue" description="4-aspartylphosphate" evidence="9">
    <location>
        <position position="55"/>
    </location>
</feature>
<proteinExistence type="predicted"/>
<dbReference type="FunFam" id="3.40.50.2300:FF:000018">
    <property type="entry name" value="DNA-binding transcriptional regulator NtrC"/>
    <property type="match status" value="1"/>
</dbReference>
<dbReference type="InterPro" id="IPR000641">
    <property type="entry name" value="CbxX/CfxQ"/>
</dbReference>
<keyword evidence="3" id="KW-0067">ATP-binding</keyword>
<evidence type="ECO:0000256" key="4">
    <source>
        <dbReference type="ARBA" id="ARBA00023012"/>
    </source>
</evidence>
<organism evidence="12 13">
    <name type="scientific">Ahrensia marina</name>
    <dbReference type="NCBI Taxonomy" id="1514904"/>
    <lineage>
        <taxon>Bacteria</taxon>
        <taxon>Pseudomonadati</taxon>
        <taxon>Pseudomonadota</taxon>
        <taxon>Alphaproteobacteria</taxon>
        <taxon>Hyphomicrobiales</taxon>
        <taxon>Ahrensiaceae</taxon>
        <taxon>Ahrensia</taxon>
    </lineage>
</organism>
<dbReference type="Gene3D" id="1.10.10.60">
    <property type="entry name" value="Homeodomain-like"/>
    <property type="match status" value="1"/>
</dbReference>
<feature type="domain" description="Response regulatory" evidence="11">
    <location>
        <begin position="6"/>
        <end position="119"/>
    </location>
</feature>
<keyword evidence="13" id="KW-1185">Reference proteome</keyword>
<evidence type="ECO:0000256" key="8">
    <source>
        <dbReference type="ARBA" id="ARBA00023163"/>
    </source>
</evidence>
<dbReference type="SUPFAM" id="SSF52540">
    <property type="entry name" value="P-loop containing nucleoside triphosphate hydrolases"/>
    <property type="match status" value="1"/>
</dbReference>
<dbReference type="PROSITE" id="PS00688">
    <property type="entry name" value="SIGMA54_INTERACT_3"/>
    <property type="match status" value="1"/>
</dbReference>
<comment type="caution">
    <text evidence="12">The sequence shown here is derived from an EMBL/GenBank/DDBJ whole genome shotgun (WGS) entry which is preliminary data.</text>
</comment>
<dbReference type="InterPro" id="IPR009057">
    <property type="entry name" value="Homeodomain-like_sf"/>
</dbReference>
<dbReference type="PROSITE" id="PS50045">
    <property type="entry name" value="SIGMA54_INTERACT_4"/>
    <property type="match status" value="1"/>
</dbReference>
<dbReference type="InterPro" id="IPR027417">
    <property type="entry name" value="P-loop_NTPase"/>
</dbReference>
<dbReference type="Gene3D" id="3.40.50.2300">
    <property type="match status" value="1"/>
</dbReference>
<keyword evidence="1 9" id="KW-0597">Phosphoprotein</keyword>
<dbReference type="SMART" id="SM00382">
    <property type="entry name" value="AAA"/>
    <property type="match status" value="1"/>
</dbReference>
<dbReference type="Gene3D" id="1.10.8.60">
    <property type="match status" value="1"/>
</dbReference>
<dbReference type="SUPFAM" id="SSF52172">
    <property type="entry name" value="CheY-like"/>
    <property type="match status" value="1"/>
</dbReference>
<dbReference type="Pfam" id="PF25601">
    <property type="entry name" value="AAA_lid_14"/>
    <property type="match status" value="1"/>
</dbReference>
<evidence type="ECO:0000256" key="9">
    <source>
        <dbReference type="PROSITE-ProRule" id="PRU00169"/>
    </source>
</evidence>
<dbReference type="GO" id="GO:0000160">
    <property type="term" value="P:phosphorelay signal transduction system"/>
    <property type="evidence" value="ECO:0007669"/>
    <property type="project" value="UniProtKB-KW"/>
</dbReference>
<evidence type="ECO:0000256" key="1">
    <source>
        <dbReference type="ARBA" id="ARBA00022553"/>
    </source>
</evidence>
<dbReference type="OrthoDB" id="9802388at2"/>
<keyword evidence="8" id="KW-0804">Transcription</keyword>
<accession>A0A0M9GLV3</accession>
<dbReference type="InterPro" id="IPR002197">
    <property type="entry name" value="HTH_Fis"/>
</dbReference>
<dbReference type="Pfam" id="PF00072">
    <property type="entry name" value="Response_reg"/>
    <property type="match status" value="1"/>
</dbReference>
<dbReference type="AlphaFoldDB" id="A0A0M9GLV3"/>
<dbReference type="PANTHER" id="PTHR32071:SF57">
    <property type="entry name" value="C4-DICARBOXYLATE TRANSPORT TRANSCRIPTIONAL REGULATORY PROTEIN DCTD"/>
    <property type="match status" value="1"/>
</dbReference>